<dbReference type="PANTHER" id="PTHR21477">
    <property type="entry name" value="ZGC:172139"/>
    <property type="match status" value="1"/>
</dbReference>
<dbReference type="AlphaFoldDB" id="A0A9P7ZYX1"/>
<dbReference type="InterPro" id="IPR019141">
    <property type="entry name" value="DUF2045"/>
</dbReference>
<feature type="compositionally biased region" description="Basic residues" evidence="1">
    <location>
        <begin position="618"/>
        <end position="628"/>
    </location>
</feature>
<gene>
    <name evidence="2" type="ORF">KVV02_008683</name>
</gene>
<reference evidence="2" key="1">
    <citation type="submission" date="2021-07" db="EMBL/GenBank/DDBJ databases">
        <title>Draft genome of Mortierella alpina, strain LL118, isolated from an aspen leaf litter sample.</title>
        <authorList>
            <person name="Yang S."/>
            <person name="Vinatzer B.A."/>
        </authorList>
    </citation>
    <scope>NUCLEOTIDE SEQUENCE</scope>
    <source>
        <strain evidence="2">LL118</strain>
    </source>
</reference>
<dbReference type="Pfam" id="PF09741">
    <property type="entry name" value="DUF2045"/>
    <property type="match status" value="1"/>
</dbReference>
<feature type="region of interest" description="Disordered" evidence="1">
    <location>
        <begin position="484"/>
        <end position="554"/>
    </location>
</feature>
<feature type="region of interest" description="Disordered" evidence="1">
    <location>
        <begin position="234"/>
        <end position="258"/>
    </location>
</feature>
<protein>
    <submittedName>
        <fullName evidence="2">Uncharacterized protein</fullName>
    </submittedName>
</protein>
<feature type="compositionally biased region" description="Basic and acidic residues" evidence="1">
    <location>
        <begin position="339"/>
        <end position="352"/>
    </location>
</feature>
<comment type="caution">
    <text evidence="2">The sequence shown here is derived from an EMBL/GenBank/DDBJ whole genome shotgun (WGS) entry which is preliminary data.</text>
</comment>
<feature type="compositionally biased region" description="Low complexity" evidence="1">
    <location>
        <begin position="531"/>
        <end position="542"/>
    </location>
</feature>
<feature type="region of interest" description="Disordered" evidence="1">
    <location>
        <begin position="603"/>
        <end position="628"/>
    </location>
</feature>
<dbReference type="Proteomes" id="UP000717515">
    <property type="component" value="Unassembled WGS sequence"/>
</dbReference>
<sequence length="628" mass="68392">MSDLRSILDRLVQENLHGPIDPGNQDSVKNHVIRQANRDPNNPQDDINGSHEDEDMDGRDPRWRQLFHEFFVSDQSDDTNDDLLFYVQRASEEVQNGGLGVDPVFVKRKVKGGQRVLTSEQEAVVLWKDTFFLNVIVQLQCKLTVAVCSRVAETNPVTGITKTSMTCTRTHVTKRVYALPTKSRMDVKQESVECSWPLIYYVIDDFEDMFEQLMVHENEYLCVELAVTLPATSGSRPQGSLAEQEASWTQPPSRSHHHYDAVQIGKPFPSTSIRGGSKITLFQGAAGYQNLLGIYQQKAASKVGRRFKLGPHTVPTEFVMMRGPGGRGHAQVAITASNIRDDSSFEDKEKGARSPTSPTSPASPTWPSSPLRDGTPRPDRPISRRQSGQNESSEKILPPIPNQNGHGHVHNHRQEVGFGGRHHASQHPPTPPAKVHITIPTSSPPPVPSKSSGTSPPPRSFTPGSFFQSLRRISLATLAQATGGNYEGHGADGEGSPANQNHVHNSNGNNNRSTHSLGSDQGSPAPASANRPGSSTSSTRSGFQDGTGSGMISAAGVGSRQDIEVLVKHPQSLRCCMTFVNVPWTGIVSMLLEHAYSVNANPGSTGQRAGVPQGQSIAHRHHRQGPQE</sequence>
<feature type="region of interest" description="Disordered" evidence="1">
    <location>
        <begin position="35"/>
        <end position="59"/>
    </location>
</feature>
<feature type="compositionally biased region" description="Polar residues" evidence="1">
    <location>
        <begin position="38"/>
        <end position="47"/>
    </location>
</feature>
<accession>A0A9P7ZYX1</accession>
<name>A0A9P7ZYX1_MORAP</name>
<organism evidence="2 3">
    <name type="scientific">Mortierella alpina</name>
    <name type="common">Oleaginous fungus</name>
    <name type="synonym">Mortierella renispora</name>
    <dbReference type="NCBI Taxonomy" id="64518"/>
    <lineage>
        <taxon>Eukaryota</taxon>
        <taxon>Fungi</taxon>
        <taxon>Fungi incertae sedis</taxon>
        <taxon>Mucoromycota</taxon>
        <taxon>Mortierellomycotina</taxon>
        <taxon>Mortierellomycetes</taxon>
        <taxon>Mortierellales</taxon>
        <taxon>Mortierellaceae</taxon>
        <taxon>Mortierella</taxon>
    </lineage>
</organism>
<dbReference type="PANTHER" id="PTHR21477:SF13">
    <property type="entry name" value="KIAA0930"/>
    <property type="match status" value="1"/>
</dbReference>
<evidence type="ECO:0000256" key="1">
    <source>
        <dbReference type="SAM" id="MobiDB-lite"/>
    </source>
</evidence>
<feature type="compositionally biased region" description="Low complexity" evidence="1">
    <location>
        <begin position="499"/>
        <end position="516"/>
    </location>
</feature>
<proteinExistence type="predicted"/>
<evidence type="ECO:0000313" key="3">
    <source>
        <dbReference type="Proteomes" id="UP000717515"/>
    </source>
</evidence>
<evidence type="ECO:0000313" key="2">
    <source>
        <dbReference type="EMBL" id="KAG9320899.1"/>
    </source>
</evidence>
<feature type="compositionally biased region" description="Low complexity" evidence="1">
    <location>
        <begin position="354"/>
        <end position="370"/>
    </location>
</feature>
<dbReference type="EMBL" id="JAIFTL010000248">
    <property type="protein sequence ID" value="KAG9320899.1"/>
    <property type="molecule type" value="Genomic_DNA"/>
</dbReference>
<feature type="region of interest" description="Disordered" evidence="1">
    <location>
        <begin position="336"/>
        <end position="465"/>
    </location>
</feature>